<dbReference type="AlphaFoldDB" id="A0A845R2R9"/>
<evidence type="ECO:0008006" key="3">
    <source>
        <dbReference type="Google" id="ProtNLM"/>
    </source>
</evidence>
<dbReference type="RefSeq" id="WP_160198723.1">
    <property type="nucleotide sequence ID" value="NZ_QXXA01000026.1"/>
</dbReference>
<sequence>MKVGKRYEVIRQGKKGYKNRIVGTVVEEYSNLYSFQTKNYRTNINKVDLICGDYTAKPI</sequence>
<evidence type="ECO:0000313" key="1">
    <source>
        <dbReference type="EMBL" id="NBI08259.1"/>
    </source>
</evidence>
<organism evidence="1 2">
    <name type="scientific">Senegalia massiliensis</name>
    <dbReference type="NCBI Taxonomy" id="1720316"/>
    <lineage>
        <taxon>Bacteria</taxon>
        <taxon>Bacillati</taxon>
        <taxon>Bacillota</taxon>
        <taxon>Clostridia</taxon>
        <taxon>Eubacteriales</taxon>
        <taxon>Clostridiaceae</taxon>
        <taxon>Senegalia</taxon>
    </lineage>
</organism>
<keyword evidence="2" id="KW-1185">Reference proteome</keyword>
<dbReference type="EMBL" id="QXXA01000026">
    <property type="protein sequence ID" value="NBI08259.1"/>
    <property type="molecule type" value="Genomic_DNA"/>
</dbReference>
<protein>
    <recommendedName>
        <fullName evidence="3">KOW domain-containing protein</fullName>
    </recommendedName>
</protein>
<evidence type="ECO:0000313" key="2">
    <source>
        <dbReference type="Proteomes" id="UP000467132"/>
    </source>
</evidence>
<name>A0A845R2R9_9CLOT</name>
<proteinExistence type="predicted"/>
<dbReference type="Proteomes" id="UP000467132">
    <property type="component" value="Unassembled WGS sequence"/>
</dbReference>
<dbReference type="OrthoDB" id="1965937at2"/>
<accession>A0A845R2R9</accession>
<gene>
    <name evidence="1" type="ORF">D3Z33_15470</name>
</gene>
<reference evidence="1 2" key="1">
    <citation type="submission" date="2018-08" db="EMBL/GenBank/DDBJ databases">
        <title>Murine metabolic-syndrome-specific gut microbial biobank.</title>
        <authorList>
            <person name="Liu C."/>
        </authorList>
    </citation>
    <scope>NUCLEOTIDE SEQUENCE [LARGE SCALE GENOMIC DNA]</scope>
    <source>
        <strain evidence="1 2">583</strain>
    </source>
</reference>
<comment type="caution">
    <text evidence="1">The sequence shown here is derived from an EMBL/GenBank/DDBJ whole genome shotgun (WGS) entry which is preliminary data.</text>
</comment>